<name>M6JK21_9LEPT</name>
<dbReference type="EMBL" id="AHMU02000044">
    <property type="protein sequence ID" value="EMN22021.1"/>
    <property type="molecule type" value="Genomic_DNA"/>
</dbReference>
<dbReference type="Proteomes" id="UP000012106">
    <property type="component" value="Unassembled WGS sequence"/>
</dbReference>
<reference evidence="1 2" key="1">
    <citation type="submission" date="2013-01" db="EMBL/GenBank/DDBJ databases">
        <authorList>
            <person name="Harkins D.M."/>
            <person name="Durkin A.S."/>
            <person name="Brinkac L.M."/>
            <person name="Haft D.H."/>
            <person name="Selengut J.D."/>
            <person name="Sanka R."/>
            <person name="DePew J."/>
            <person name="Purushe J."/>
            <person name="Hartskeerl R.A."/>
            <person name="Ahmed A."/>
            <person name="van der Linden H."/>
            <person name="Goris M.G.A."/>
            <person name="Vinetz J.M."/>
            <person name="Sutton G.G."/>
            <person name="Nierman W.C."/>
            <person name="Fouts D.E."/>
        </authorList>
    </citation>
    <scope>NUCLEOTIDE SEQUENCE [LARGE SCALE GENOMIC DNA]</scope>
    <source>
        <strain evidence="1 2">MAVJ 401</strain>
    </source>
</reference>
<comment type="caution">
    <text evidence="1">The sequence shown here is derived from an EMBL/GenBank/DDBJ whole genome shotgun (WGS) entry which is preliminary data.</text>
</comment>
<evidence type="ECO:0000313" key="1">
    <source>
        <dbReference type="EMBL" id="EMN22021.1"/>
    </source>
</evidence>
<evidence type="ECO:0000313" key="2">
    <source>
        <dbReference type="Proteomes" id="UP000012106"/>
    </source>
</evidence>
<protein>
    <recommendedName>
        <fullName evidence="3">SMI1/KNR4 family protein</fullName>
    </recommendedName>
</protein>
<accession>M6JK21</accession>
<organism evidence="1 2">
    <name type="scientific">Leptospira santarosai serovar Arenal str. MAVJ 401</name>
    <dbReference type="NCBI Taxonomy" id="1049976"/>
    <lineage>
        <taxon>Bacteria</taxon>
        <taxon>Pseudomonadati</taxon>
        <taxon>Spirochaetota</taxon>
        <taxon>Spirochaetia</taxon>
        <taxon>Leptospirales</taxon>
        <taxon>Leptospiraceae</taxon>
        <taxon>Leptospira</taxon>
    </lineage>
</organism>
<sequence length="217" mass="25147">MSELSNLIKISSKDIGIAFDKSKIQENFISLSKSQKALKEIIETFNYRNGFMAFESALHFFHFSEGQKKDYNVIWWNNSEVWKGAYQSDRINSCFCFAEDAFGNQFCFENDVIHFLNAETGEFEFIADSIESWAKQILADYEFLTGYPLFHDWQQQNGIVPFGHRLIPKIPFCLGGEYSIDNLHVVESVKAMTWRAEIFNQIKDLPEGSQINFSVIE</sequence>
<gene>
    <name evidence="1" type="ORF">LEP1GSC063_4400</name>
</gene>
<proteinExistence type="predicted"/>
<dbReference type="RefSeq" id="WP_004471489.1">
    <property type="nucleotide sequence ID" value="NZ_AHMU02000044.1"/>
</dbReference>
<dbReference type="AlphaFoldDB" id="M6JK21"/>
<evidence type="ECO:0008006" key="3">
    <source>
        <dbReference type="Google" id="ProtNLM"/>
    </source>
</evidence>